<gene>
    <name evidence="1" type="ORF">DMP05_08170</name>
</gene>
<dbReference type="Proteomes" id="UP000271472">
    <property type="component" value="Unassembled WGS sequence"/>
</dbReference>
<dbReference type="EMBL" id="QIBZ01000016">
    <property type="protein sequence ID" value="RNM33506.1"/>
    <property type="molecule type" value="Genomic_DNA"/>
</dbReference>
<comment type="caution">
    <text evidence="1">The sequence shown here is derived from an EMBL/GenBank/DDBJ whole genome shotgun (WGS) entry which is preliminary data.</text>
</comment>
<accession>A0A3N0IA87</accession>
<organism evidence="1 2">
    <name type="scientific">Slackia isoflavoniconvertens</name>
    <dbReference type="NCBI Taxonomy" id="572010"/>
    <lineage>
        <taxon>Bacteria</taxon>
        <taxon>Bacillati</taxon>
        <taxon>Actinomycetota</taxon>
        <taxon>Coriobacteriia</taxon>
        <taxon>Eggerthellales</taxon>
        <taxon>Eggerthellaceae</taxon>
        <taxon>Slackia</taxon>
    </lineage>
</organism>
<dbReference type="AlphaFoldDB" id="A0A3N0IA87"/>
<protein>
    <submittedName>
        <fullName evidence="1">Uncharacterized protein</fullName>
    </submittedName>
</protein>
<dbReference type="OrthoDB" id="1664004at2"/>
<dbReference type="GeneID" id="98663187"/>
<evidence type="ECO:0000313" key="1">
    <source>
        <dbReference type="EMBL" id="RNM33506.1"/>
    </source>
</evidence>
<proteinExistence type="predicted"/>
<reference evidence="2" key="1">
    <citation type="submission" date="2018-05" db="EMBL/GenBank/DDBJ databases">
        <title>Genome Sequencing of selected type strains of the family Eggerthellaceae.</title>
        <authorList>
            <person name="Danylec N."/>
            <person name="Stoll D.A."/>
            <person name="Doetsch A."/>
            <person name="Huch M."/>
        </authorList>
    </citation>
    <scope>NUCLEOTIDE SEQUENCE [LARGE SCALE GENOMIC DNA]</scope>
    <source>
        <strain evidence="2">DSM 22006</strain>
    </source>
</reference>
<sequence length="280" mass="31474">MDALTDGGSMHSLEFNYLHDLATTNYNLGNRPDPDSESIVLKEDLLEAFWGAQTNEARVSAEKNYGCGPFRDIEVSSGGQTILLSVDYLGPSVYWLKDYYSEHGVDAPEADSRIRAFLKESRKLGGHILFPRGSNGGPHETLNQARSGERGVYDRIDATLLCLKVFFDCPEASSTNSQRDASAFMEEVSKLFPSEEQFKKAKANLMRIFDSLQYYAEDFAYFSDFRGFCERQKLTGSFVTKEGEVEMLAPLCPLKPENYEVYAKNVNGAIKKRNKMMHSA</sequence>
<keyword evidence="2" id="KW-1185">Reference proteome</keyword>
<dbReference type="RefSeq" id="WP_123219979.1">
    <property type="nucleotide sequence ID" value="NZ_JACHYQ010000003.1"/>
</dbReference>
<dbReference type="Pfam" id="PF22507">
    <property type="entry name" value="DUF6994"/>
    <property type="match status" value="1"/>
</dbReference>
<evidence type="ECO:0000313" key="2">
    <source>
        <dbReference type="Proteomes" id="UP000271472"/>
    </source>
</evidence>
<name>A0A3N0IA87_9ACTN</name>
<dbReference type="InterPro" id="IPR054263">
    <property type="entry name" value="DUF6994"/>
</dbReference>